<dbReference type="InterPro" id="IPR034572">
    <property type="entry name" value="MCD1"/>
</dbReference>
<keyword evidence="2" id="KW-1133">Transmembrane helix</keyword>
<protein>
    <recommendedName>
        <fullName evidence="5">Protein MULTIPLE CHLOROPLAST DIVISION SITE 1</fullName>
    </recommendedName>
</protein>
<name>A0A6A6NI29_HEVBR</name>
<accession>A0A6A6NI29</accession>
<evidence type="ECO:0008006" key="5">
    <source>
        <dbReference type="Google" id="ProtNLM"/>
    </source>
</evidence>
<dbReference type="EMBL" id="JAAGAX010000001">
    <property type="protein sequence ID" value="KAF2324808.1"/>
    <property type="molecule type" value="Genomic_DNA"/>
</dbReference>
<dbReference type="OrthoDB" id="1927797at2759"/>
<feature type="region of interest" description="Disordered" evidence="1">
    <location>
        <begin position="327"/>
        <end position="366"/>
    </location>
</feature>
<keyword evidence="2" id="KW-0472">Membrane</keyword>
<evidence type="ECO:0000313" key="4">
    <source>
        <dbReference type="Proteomes" id="UP000467840"/>
    </source>
</evidence>
<keyword evidence="2" id="KW-0812">Transmembrane</keyword>
<dbReference type="PANTHER" id="PTHR36317:SF1">
    <property type="entry name" value="PROTEIN MULTIPLE CHLOROPLAST DIVISION SITE 1"/>
    <property type="match status" value="1"/>
</dbReference>
<gene>
    <name evidence="3" type="ORF">GH714_017227</name>
</gene>
<evidence type="ECO:0000256" key="2">
    <source>
        <dbReference type="SAM" id="Phobius"/>
    </source>
</evidence>
<evidence type="ECO:0000313" key="3">
    <source>
        <dbReference type="EMBL" id="KAF2324808.1"/>
    </source>
</evidence>
<dbReference type="GO" id="GO:0009706">
    <property type="term" value="C:chloroplast inner membrane"/>
    <property type="evidence" value="ECO:0007669"/>
    <property type="project" value="TreeGrafter"/>
</dbReference>
<keyword evidence="4" id="KW-1185">Reference proteome</keyword>
<evidence type="ECO:0000256" key="1">
    <source>
        <dbReference type="SAM" id="MobiDB-lite"/>
    </source>
</evidence>
<dbReference type="AlphaFoldDB" id="A0A6A6NI29"/>
<sequence>MASLWILQFHPLSIQPSIWVSKRRVSPNFLQLRREFDLPHGQLKWNRSTANPFFQLRAISSLGSSEDGGVPQHGVVKIPLESKHPIAKLQGMISIFPPVVFLTRRGAGSNFLIWLCVATAFLLIVVRVYVVRKSTYNRPGSVADLVRRGQLRSDRRGISRPLKYDDPFNNPLVKVGKSNSTVEMCGKVYKLAPVTLTEEQQAIHQKRRSRAYQWKRPTIFLKEGDSIPPDVDPDTVRWIPANHPFATTASDIDEDLAQNNVYQKHGVPFRIQAEHEALQRKLEALQQFFCPVNLIVRLQEQKLNKLVIDTGNAKDFERLLKFNPKPNELIEQSPFNNQAGDPMPSKSDSAANSFKSNSSSEEIQKP</sequence>
<dbReference type="PANTHER" id="PTHR36317">
    <property type="entry name" value="PROTEIN MULTIPLE CHLOROPLAST DIVISION SITE 1"/>
    <property type="match status" value="1"/>
</dbReference>
<feature type="transmembrane region" description="Helical" evidence="2">
    <location>
        <begin position="111"/>
        <end position="130"/>
    </location>
</feature>
<dbReference type="Proteomes" id="UP000467840">
    <property type="component" value="Chromosome 5"/>
</dbReference>
<dbReference type="GO" id="GO:0010020">
    <property type="term" value="P:chloroplast fission"/>
    <property type="evidence" value="ECO:0007669"/>
    <property type="project" value="InterPro"/>
</dbReference>
<comment type="caution">
    <text evidence="3">The sequence shown here is derived from an EMBL/GenBank/DDBJ whole genome shotgun (WGS) entry which is preliminary data.</text>
</comment>
<reference evidence="3 4" key="1">
    <citation type="journal article" date="2020" name="Mol. Plant">
        <title>The Chromosome-Based Rubber Tree Genome Provides New Insights into Spurge Genome Evolution and Rubber Biosynthesis.</title>
        <authorList>
            <person name="Liu J."/>
            <person name="Shi C."/>
            <person name="Shi C.C."/>
            <person name="Li W."/>
            <person name="Zhang Q.J."/>
            <person name="Zhang Y."/>
            <person name="Li K."/>
            <person name="Lu H.F."/>
            <person name="Shi C."/>
            <person name="Zhu S.T."/>
            <person name="Xiao Z.Y."/>
            <person name="Nan H."/>
            <person name="Yue Y."/>
            <person name="Zhu X.G."/>
            <person name="Wu Y."/>
            <person name="Hong X.N."/>
            <person name="Fan G.Y."/>
            <person name="Tong Y."/>
            <person name="Zhang D."/>
            <person name="Mao C.L."/>
            <person name="Liu Y.L."/>
            <person name="Hao S.J."/>
            <person name="Liu W.Q."/>
            <person name="Lv M.Q."/>
            <person name="Zhang H.B."/>
            <person name="Liu Y."/>
            <person name="Hu-Tang G.R."/>
            <person name="Wang J.P."/>
            <person name="Wang J.H."/>
            <person name="Sun Y.H."/>
            <person name="Ni S.B."/>
            <person name="Chen W.B."/>
            <person name="Zhang X.C."/>
            <person name="Jiao Y.N."/>
            <person name="Eichler E.E."/>
            <person name="Li G.H."/>
            <person name="Liu X."/>
            <person name="Gao L.Z."/>
        </authorList>
    </citation>
    <scope>NUCLEOTIDE SEQUENCE [LARGE SCALE GENOMIC DNA]</scope>
    <source>
        <strain evidence="4">cv. GT1</strain>
        <tissue evidence="3">Leaf</tissue>
    </source>
</reference>
<organism evidence="3 4">
    <name type="scientific">Hevea brasiliensis</name>
    <name type="common">Para rubber tree</name>
    <name type="synonym">Siphonia brasiliensis</name>
    <dbReference type="NCBI Taxonomy" id="3981"/>
    <lineage>
        <taxon>Eukaryota</taxon>
        <taxon>Viridiplantae</taxon>
        <taxon>Streptophyta</taxon>
        <taxon>Embryophyta</taxon>
        <taxon>Tracheophyta</taxon>
        <taxon>Spermatophyta</taxon>
        <taxon>Magnoliopsida</taxon>
        <taxon>eudicotyledons</taxon>
        <taxon>Gunneridae</taxon>
        <taxon>Pentapetalae</taxon>
        <taxon>rosids</taxon>
        <taxon>fabids</taxon>
        <taxon>Malpighiales</taxon>
        <taxon>Euphorbiaceae</taxon>
        <taxon>Crotonoideae</taxon>
        <taxon>Micrandreae</taxon>
        <taxon>Hevea</taxon>
    </lineage>
</organism>
<feature type="compositionally biased region" description="Low complexity" evidence="1">
    <location>
        <begin position="345"/>
        <end position="360"/>
    </location>
</feature>
<proteinExistence type="predicted"/>